<organism evidence="1 2">
    <name type="scientific">Dermacentor silvarum</name>
    <name type="common">Tick</name>
    <dbReference type="NCBI Taxonomy" id="543639"/>
    <lineage>
        <taxon>Eukaryota</taxon>
        <taxon>Metazoa</taxon>
        <taxon>Ecdysozoa</taxon>
        <taxon>Arthropoda</taxon>
        <taxon>Chelicerata</taxon>
        <taxon>Arachnida</taxon>
        <taxon>Acari</taxon>
        <taxon>Parasitiformes</taxon>
        <taxon>Ixodida</taxon>
        <taxon>Ixodoidea</taxon>
        <taxon>Ixodidae</taxon>
        <taxon>Rhipicephalinae</taxon>
        <taxon>Dermacentor</taxon>
    </lineage>
</organism>
<protein>
    <submittedName>
        <fullName evidence="1">Uncharacterized protein</fullName>
    </submittedName>
</protein>
<dbReference type="EMBL" id="CM023474">
    <property type="protein sequence ID" value="KAH7949597.1"/>
    <property type="molecule type" value="Genomic_DNA"/>
</dbReference>
<evidence type="ECO:0000313" key="1">
    <source>
        <dbReference type="EMBL" id="KAH7949597.1"/>
    </source>
</evidence>
<name>A0ACB8CRE8_DERSI</name>
<keyword evidence="2" id="KW-1185">Reference proteome</keyword>
<gene>
    <name evidence="1" type="ORF">HPB49_012577</name>
</gene>
<proteinExistence type="predicted"/>
<comment type="caution">
    <text evidence="1">The sequence shown here is derived from an EMBL/GenBank/DDBJ whole genome shotgun (WGS) entry which is preliminary data.</text>
</comment>
<sequence length="804" mass="88767">MRREGNTWNTETPRRGQRERMPATSAPANGTCCSYPISPTVTNLLEKRHKCLRKTGKPPIPGEIRSAAQLSLTRTLPLRRHLWATPAIMMAVTVEGHTITSQELQSDDWTPVLYKAYASRPASSPKPPHHSCNATSEAGNPNARNAAHGATAATRSGKTPARLPPAPKETRITVQRSKQLPPLPPNAIRVVVRPRGVLRLLDVPTPLVTKAAQTQLRITLPDDFCLRTHPIDNTYTMATTHSPTAETLKTLTSLAIGDQTYPCTAYVAPPPGSTRGVITNAYDDETPTQLYQDLVRRNPEYTILAARRMGKTHSILITFDANAVPHSIKYMRAIHRCTLYRGSPDACTNCRQPGHRHDVCPSTKTNLCPRRGTQHSQQDPPCMPKCILCECPHLTGTGSCKGRNLHQPWKQLSHPERQQQESVPPRDSFPQWSSGPTQPNQHKQDWTEPLKQACNTPLYAHKHTTSMTVSPSLQRALAKSQEEEAAAKAEATAARADAAVLRQCNAKLEAQISALATGSPISPTPAPTAHQPPPLNPPNDHTWPSHSNPTSSPDSLAMEADTEPSTNSTPCITPPPSTPISLDDIPTPLESFAARFEAKLQDAVTHINQECATLKDAVIHITQENAALNHRFDVLTQGFSDRYSDLESRLNSYVTRLTKLDSTPSRRKKPKAAEGQDNPIPPQLTTPTHPLSKHAQQTTRLIRRIANRRAGLRERNALRLTQAYIISPTTYALPYLPLRQKERDRVNAFLHSCTKMALRLPPSTSHDRLLKLGVHNTFEALTEATFTAQLSRLTQPLAALYYPN</sequence>
<dbReference type="Proteomes" id="UP000821865">
    <property type="component" value="Chromosome 5"/>
</dbReference>
<reference evidence="1" key="1">
    <citation type="submission" date="2020-05" db="EMBL/GenBank/DDBJ databases">
        <title>Large-scale comparative analyses of tick genomes elucidate their genetic diversity and vector capacities.</title>
        <authorList>
            <person name="Jia N."/>
            <person name="Wang J."/>
            <person name="Shi W."/>
            <person name="Du L."/>
            <person name="Sun Y."/>
            <person name="Zhan W."/>
            <person name="Jiang J."/>
            <person name="Wang Q."/>
            <person name="Zhang B."/>
            <person name="Ji P."/>
            <person name="Sakyi L.B."/>
            <person name="Cui X."/>
            <person name="Yuan T."/>
            <person name="Jiang B."/>
            <person name="Yang W."/>
            <person name="Lam T.T.-Y."/>
            <person name="Chang Q."/>
            <person name="Ding S."/>
            <person name="Wang X."/>
            <person name="Zhu J."/>
            <person name="Ruan X."/>
            <person name="Zhao L."/>
            <person name="Wei J."/>
            <person name="Que T."/>
            <person name="Du C."/>
            <person name="Cheng J."/>
            <person name="Dai P."/>
            <person name="Han X."/>
            <person name="Huang E."/>
            <person name="Gao Y."/>
            <person name="Liu J."/>
            <person name="Shao H."/>
            <person name="Ye R."/>
            <person name="Li L."/>
            <person name="Wei W."/>
            <person name="Wang X."/>
            <person name="Wang C."/>
            <person name="Yang T."/>
            <person name="Huo Q."/>
            <person name="Li W."/>
            <person name="Guo W."/>
            <person name="Chen H."/>
            <person name="Zhou L."/>
            <person name="Ni X."/>
            <person name="Tian J."/>
            <person name="Zhou Y."/>
            <person name="Sheng Y."/>
            <person name="Liu T."/>
            <person name="Pan Y."/>
            <person name="Xia L."/>
            <person name="Li J."/>
            <person name="Zhao F."/>
            <person name="Cao W."/>
        </authorList>
    </citation>
    <scope>NUCLEOTIDE SEQUENCE</scope>
    <source>
        <strain evidence="1">Dsil-2018</strain>
    </source>
</reference>
<evidence type="ECO:0000313" key="2">
    <source>
        <dbReference type="Proteomes" id="UP000821865"/>
    </source>
</evidence>
<accession>A0ACB8CRE8</accession>